<name>A0AAE1HSA5_9NEOP</name>
<dbReference type="EMBL" id="JAHWGI010001267">
    <property type="protein sequence ID" value="KAK3926560.1"/>
    <property type="molecule type" value="Genomic_DNA"/>
</dbReference>
<reference evidence="2" key="2">
    <citation type="journal article" date="2023" name="BMC Genomics">
        <title>Pest status, molecular evolution, and epigenetic factors derived from the genome assembly of Frankliniella fusca, a thysanopteran phytovirus vector.</title>
        <authorList>
            <person name="Catto M.A."/>
            <person name="Labadie P.E."/>
            <person name="Jacobson A.L."/>
            <person name="Kennedy G.G."/>
            <person name="Srinivasan R."/>
            <person name="Hunt B.G."/>
        </authorList>
    </citation>
    <scope>NUCLEOTIDE SEQUENCE</scope>
    <source>
        <strain evidence="2">PL_HMW_Pooled</strain>
    </source>
</reference>
<feature type="non-terminal residue" evidence="2">
    <location>
        <position position="1"/>
    </location>
</feature>
<dbReference type="SUPFAM" id="SSF53098">
    <property type="entry name" value="Ribonuclease H-like"/>
    <property type="match status" value="1"/>
</dbReference>
<dbReference type="GO" id="GO:0006357">
    <property type="term" value="P:regulation of transcription by RNA polymerase II"/>
    <property type="evidence" value="ECO:0007669"/>
    <property type="project" value="InterPro"/>
</dbReference>
<gene>
    <name evidence="2" type="ORF">KUF71_014896</name>
</gene>
<dbReference type="InterPro" id="IPR033375">
    <property type="entry name" value="Cggbp1"/>
</dbReference>
<dbReference type="Proteomes" id="UP001219518">
    <property type="component" value="Unassembled WGS sequence"/>
</dbReference>
<feature type="region of interest" description="Disordered" evidence="1">
    <location>
        <begin position="566"/>
        <end position="591"/>
    </location>
</feature>
<dbReference type="InterPro" id="IPR012337">
    <property type="entry name" value="RNaseH-like_sf"/>
</dbReference>
<comment type="caution">
    <text evidence="2">The sequence shown here is derived from an EMBL/GenBank/DDBJ whole genome shotgun (WGS) entry which is preliminary data.</text>
</comment>
<dbReference type="AlphaFoldDB" id="A0AAE1HSA5"/>
<dbReference type="PANTHER" id="PTHR32344:SF1">
    <property type="entry name" value="U1-TYPE DOMAIN-CONTAINING PROTEIN"/>
    <property type="match status" value="1"/>
</dbReference>
<organism evidence="2 3">
    <name type="scientific">Frankliniella fusca</name>
    <dbReference type="NCBI Taxonomy" id="407009"/>
    <lineage>
        <taxon>Eukaryota</taxon>
        <taxon>Metazoa</taxon>
        <taxon>Ecdysozoa</taxon>
        <taxon>Arthropoda</taxon>
        <taxon>Hexapoda</taxon>
        <taxon>Insecta</taxon>
        <taxon>Pterygota</taxon>
        <taxon>Neoptera</taxon>
        <taxon>Paraneoptera</taxon>
        <taxon>Thysanoptera</taxon>
        <taxon>Terebrantia</taxon>
        <taxon>Thripoidea</taxon>
        <taxon>Thripidae</taxon>
        <taxon>Frankliniella</taxon>
    </lineage>
</organism>
<reference evidence="2" key="1">
    <citation type="submission" date="2021-07" db="EMBL/GenBank/DDBJ databases">
        <authorList>
            <person name="Catto M.A."/>
            <person name="Jacobson A."/>
            <person name="Kennedy G."/>
            <person name="Labadie P."/>
            <person name="Hunt B.G."/>
            <person name="Srinivasan R."/>
        </authorList>
    </citation>
    <scope>NUCLEOTIDE SEQUENCE</scope>
    <source>
        <strain evidence="2">PL_HMW_Pooled</strain>
        <tissue evidence="2">Head</tissue>
    </source>
</reference>
<keyword evidence="3" id="KW-1185">Reference proteome</keyword>
<dbReference type="PANTHER" id="PTHR32344">
    <property type="entry name" value="U1-TYPE DOMAIN-CONTAINING PROTEIN"/>
    <property type="match status" value="1"/>
</dbReference>
<protein>
    <submittedName>
        <fullName evidence="2">CGG triplet repeat-binding protein 1</fullName>
    </submittedName>
</protein>
<evidence type="ECO:0000313" key="2">
    <source>
        <dbReference type="EMBL" id="KAK3926560.1"/>
    </source>
</evidence>
<dbReference type="GO" id="GO:0003690">
    <property type="term" value="F:double-stranded DNA binding"/>
    <property type="evidence" value="ECO:0007669"/>
    <property type="project" value="InterPro"/>
</dbReference>
<proteinExistence type="predicted"/>
<accession>A0AAE1HSA5</accession>
<sequence length="591" mass="66915">RHKESRRIKEAANEKLKQPSITASIKTAAELQNHKDELNRSLVEACLKANIPLHKLSSPAFRKWLVENVKGGGDIVSSYWMREKYLPEIKAAYDADIKTMLKEKDIIVMCDESTNRKGEAVFITCFKILPTITNSSPLLVIASVDVLTACNGDTTSKSIIKALNKFDVLYENVVGVSSDSAAYMNKCVKLLKELTNPNLIHIQCWDHKLDKVSKVFSKRLPRINECVKNCKKLFKNTRKRRHNYKKFLKDKYKFSQAKSATLFPLPVMSRWGSWKNSVVYLSEYVDDVTEYAKTLGDEVESVQYFNSLSQLDIQILTAEATFVKDYCGPVDNVILFLEGSKYPTAHRLYPQVNELMKHFEVVQNATDVKAVVPTDTKKALEGIASNSKADYVMKRFKIAADKCHKILKNYLENDPAKIFFKACEALFSPTKMLALKSMEVSEATKIITKHLKKLPFLNIPESNFVVLYLVLLDNVCDALKKTIKKDKDYCVVHDMILSMRATHPSFAEVCLKSIFFTTSNTDVERASSGYNDIVCPRRCRLLEGNAEIMVCLYLCDDLEIDSDSGTTRHGESTTAAENENDNPDDPDPVLI</sequence>
<evidence type="ECO:0000256" key="1">
    <source>
        <dbReference type="SAM" id="MobiDB-lite"/>
    </source>
</evidence>
<dbReference type="GO" id="GO:0005634">
    <property type="term" value="C:nucleus"/>
    <property type="evidence" value="ECO:0007669"/>
    <property type="project" value="InterPro"/>
</dbReference>
<feature type="compositionally biased region" description="Acidic residues" evidence="1">
    <location>
        <begin position="578"/>
        <end position="591"/>
    </location>
</feature>
<evidence type="ECO:0000313" key="3">
    <source>
        <dbReference type="Proteomes" id="UP001219518"/>
    </source>
</evidence>